<feature type="domain" description="Protein CotJB" evidence="1">
    <location>
        <begin position="10"/>
        <end position="84"/>
    </location>
</feature>
<dbReference type="InterPro" id="IPR016571">
    <property type="entry name" value="Spore_coat_assembly_CotJB"/>
</dbReference>
<dbReference type="InterPro" id="IPR024207">
    <property type="entry name" value="CotJB_dom"/>
</dbReference>
<dbReference type="Pfam" id="PF12652">
    <property type="entry name" value="CotJB"/>
    <property type="match status" value="1"/>
</dbReference>
<dbReference type="STRING" id="45851.BHV86_08215"/>
<evidence type="ECO:0000259" key="1">
    <source>
        <dbReference type="Pfam" id="PF12652"/>
    </source>
</evidence>
<name>D4S1Q6_9FIRM</name>
<protein>
    <recommendedName>
        <fullName evidence="1">Protein CotJB domain-containing protein</fullName>
    </recommendedName>
</protein>
<keyword evidence="3" id="KW-1185">Reference proteome</keyword>
<organism evidence="2 3">
    <name type="scientific">Eshraghiella crossota DSM 2876</name>
    <dbReference type="NCBI Taxonomy" id="511680"/>
    <lineage>
        <taxon>Bacteria</taxon>
        <taxon>Bacillati</taxon>
        <taxon>Bacillota</taxon>
        <taxon>Clostridia</taxon>
        <taxon>Lachnospirales</taxon>
        <taxon>Lachnospiraceae</taxon>
        <taxon>Eshraghiella</taxon>
    </lineage>
</organism>
<dbReference type="eggNOG" id="ENOG5032Y4N">
    <property type="taxonomic scope" value="Bacteria"/>
</dbReference>
<dbReference type="HOGENOM" id="CLU_163198_0_0_9"/>
<dbReference type="GeneID" id="98917845"/>
<evidence type="ECO:0000313" key="2">
    <source>
        <dbReference type="EMBL" id="EFF67804.1"/>
    </source>
</evidence>
<evidence type="ECO:0000313" key="3">
    <source>
        <dbReference type="Proteomes" id="UP000006238"/>
    </source>
</evidence>
<accession>D4S1Q6</accession>
<sequence>MNNKIMDSKELMKKIMEYGFAITDLGLYLDTHPKDTDSLMTYSSLRDTYNSLIIEYTRRYGPLTITQVTSDNYWTWISTPWPWEGAC</sequence>
<dbReference type="EMBL" id="ABWN01000035">
    <property type="protein sequence ID" value="EFF67804.1"/>
    <property type="molecule type" value="Genomic_DNA"/>
</dbReference>
<proteinExistence type="predicted"/>
<gene>
    <name evidence="2" type="ORF">BUTYVIB_02028</name>
</gene>
<comment type="caution">
    <text evidence="2">The sequence shown here is derived from an EMBL/GenBank/DDBJ whole genome shotgun (WGS) entry which is preliminary data.</text>
</comment>
<dbReference type="Proteomes" id="UP000006238">
    <property type="component" value="Unassembled WGS sequence"/>
</dbReference>
<dbReference type="PIRSF" id="PIRSF010606">
    <property type="entry name" value="Spore_coat_CotJB"/>
    <property type="match status" value="1"/>
</dbReference>
<dbReference type="RefSeq" id="WP_005603968.1">
    <property type="nucleotide sequence ID" value="NZ_GG663524.1"/>
</dbReference>
<dbReference type="AlphaFoldDB" id="D4S1Q6"/>
<reference evidence="2 3" key="1">
    <citation type="submission" date="2010-02" db="EMBL/GenBank/DDBJ databases">
        <authorList>
            <person name="Weinstock G."/>
            <person name="Sodergren E."/>
            <person name="Clifton S."/>
            <person name="Fulton L."/>
            <person name="Fulton B."/>
            <person name="Courtney L."/>
            <person name="Fronick C."/>
            <person name="Harrison M."/>
            <person name="Strong C."/>
            <person name="Farmer C."/>
            <person name="Delahaunty K."/>
            <person name="Markovic C."/>
            <person name="Hall O."/>
            <person name="Minx P."/>
            <person name="Tomlinson C."/>
            <person name="Mitreva M."/>
            <person name="Nelson J."/>
            <person name="Hou S."/>
            <person name="Wollam A."/>
            <person name="Pepin K.H."/>
            <person name="Johnson M."/>
            <person name="Bhonagiri V."/>
            <person name="Zhang X."/>
            <person name="Suruliraj S."/>
            <person name="Warren W."/>
            <person name="Chinwalla A."/>
            <person name="Mardis E.R."/>
            <person name="Wilson R.K."/>
        </authorList>
    </citation>
    <scope>NUCLEOTIDE SEQUENCE [LARGE SCALE GENOMIC DNA]</scope>
    <source>
        <strain evidence="2 3">DSM 2876</strain>
    </source>
</reference>